<name>A0A7T3RFD1_9SPIR</name>
<keyword evidence="3" id="KW-1185">Reference proteome</keyword>
<feature type="domain" description="Gcp-like" evidence="1">
    <location>
        <begin position="35"/>
        <end position="123"/>
    </location>
</feature>
<dbReference type="InterPro" id="IPR022496">
    <property type="entry name" value="T6A_TsaB"/>
</dbReference>
<reference evidence="2 3" key="1">
    <citation type="submission" date="2020-11" db="EMBL/GenBank/DDBJ databases">
        <title>Treponema Peruensis nv. sp., first commensal Treponema isolated from human feces.</title>
        <authorList>
            <person name="Belkhou C."/>
            <person name="Raes J."/>
        </authorList>
    </citation>
    <scope>NUCLEOTIDE SEQUENCE [LARGE SCALE GENOMIC DNA]</scope>
    <source>
        <strain evidence="2 3">RCC2812</strain>
    </source>
</reference>
<dbReference type="InterPro" id="IPR000905">
    <property type="entry name" value="Gcp-like_dom"/>
</dbReference>
<dbReference type="Proteomes" id="UP000595224">
    <property type="component" value="Chromosome"/>
</dbReference>
<accession>A0A7T3RFD1</accession>
<dbReference type="Gene3D" id="3.30.420.40">
    <property type="match status" value="2"/>
</dbReference>
<protein>
    <submittedName>
        <fullName evidence="2">tRNA (Adenosine(37)-N6)-threonylcarbamoyltransferase complex dimerization subunit type 1 TsaB</fullName>
    </submittedName>
</protein>
<keyword evidence="2" id="KW-0808">Transferase</keyword>
<dbReference type="GO" id="GO:0005829">
    <property type="term" value="C:cytosol"/>
    <property type="evidence" value="ECO:0007669"/>
    <property type="project" value="TreeGrafter"/>
</dbReference>
<dbReference type="RefSeq" id="WP_198443550.1">
    <property type="nucleotide sequence ID" value="NZ_CP064936.1"/>
</dbReference>
<dbReference type="NCBIfam" id="TIGR03725">
    <property type="entry name" value="T6A_YeaZ"/>
    <property type="match status" value="1"/>
</dbReference>
<dbReference type="AlphaFoldDB" id="A0A7T3RFD1"/>
<sequence length="206" mass="22674">MNALAIDCAVSKLTIAAKKDKNLVKVTLDVGIKQSEKILPTVDYVMSELGLDSEKLDYTAVTLGPGTFTGLRLGLSTLKAINLAHNVPVYGIPSLQAYAWPYRKAIESVLPLIESKEDEYFHAFYIRGEKIGEDEDLGVEKILQKIDPETSVLACGPGARNFVEKVNEETPLYSLHAFTPEGDACESLFEIAEQMIAEKKTGPRRL</sequence>
<dbReference type="GO" id="GO:0016740">
    <property type="term" value="F:transferase activity"/>
    <property type="evidence" value="ECO:0007669"/>
    <property type="project" value="UniProtKB-KW"/>
</dbReference>
<dbReference type="PANTHER" id="PTHR11735:SF11">
    <property type="entry name" value="TRNA THREONYLCARBAMOYLADENOSINE BIOSYNTHESIS PROTEIN TSAB"/>
    <property type="match status" value="1"/>
</dbReference>
<dbReference type="InterPro" id="IPR043129">
    <property type="entry name" value="ATPase_NBD"/>
</dbReference>
<organism evidence="2 3">
    <name type="scientific">Treponema peruense</name>
    <dbReference type="NCBI Taxonomy" id="2787628"/>
    <lineage>
        <taxon>Bacteria</taxon>
        <taxon>Pseudomonadati</taxon>
        <taxon>Spirochaetota</taxon>
        <taxon>Spirochaetia</taxon>
        <taxon>Spirochaetales</taxon>
        <taxon>Treponemataceae</taxon>
        <taxon>Treponema</taxon>
    </lineage>
</organism>
<gene>
    <name evidence="2" type="primary">tsaB</name>
    <name evidence="2" type="ORF">IWA51_05735</name>
</gene>
<dbReference type="EMBL" id="CP064936">
    <property type="protein sequence ID" value="QQA02076.1"/>
    <property type="molecule type" value="Genomic_DNA"/>
</dbReference>
<evidence type="ECO:0000259" key="1">
    <source>
        <dbReference type="Pfam" id="PF00814"/>
    </source>
</evidence>
<dbReference type="SUPFAM" id="SSF53067">
    <property type="entry name" value="Actin-like ATPase domain"/>
    <property type="match status" value="1"/>
</dbReference>
<evidence type="ECO:0000313" key="2">
    <source>
        <dbReference type="EMBL" id="QQA02076.1"/>
    </source>
</evidence>
<evidence type="ECO:0000313" key="3">
    <source>
        <dbReference type="Proteomes" id="UP000595224"/>
    </source>
</evidence>
<dbReference type="KEGG" id="tper:IWA51_05735"/>
<dbReference type="PANTHER" id="PTHR11735">
    <property type="entry name" value="TRNA N6-ADENOSINE THREONYLCARBAMOYLTRANSFERASE"/>
    <property type="match status" value="1"/>
</dbReference>
<dbReference type="GO" id="GO:0002949">
    <property type="term" value="P:tRNA threonylcarbamoyladenosine modification"/>
    <property type="evidence" value="ECO:0007669"/>
    <property type="project" value="InterPro"/>
</dbReference>
<dbReference type="Pfam" id="PF00814">
    <property type="entry name" value="TsaD"/>
    <property type="match status" value="1"/>
</dbReference>
<proteinExistence type="predicted"/>